<evidence type="ECO:0000256" key="4">
    <source>
        <dbReference type="ARBA" id="ARBA00023125"/>
    </source>
</evidence>
<dbReference type="PANTHER" id="PTHR46373">
    <property type="entry name" value="PROTEIN RKD4"/>
    <property type="match status" value="1"/>
</dbReference>
<keyword evidence="5" id="KW-0804">Transcription</keyword>
<dbReference type="Pfam" id="PF02042">
    <property type="entry name" value="RWP-RK"/>
    <property type="match status" value="1"/>
</dbReference>
<evidence type="ECO:0000259" key="8">
    <source>
        <dbReference type="PROSITE" id="PS51519"/>
    </source>
</evidence>
<evidence type="ECO:0000256" key="3">
    <source>
        <dbReference type="ARBA" id="ARBA00023054"/>
    </source>
</evidence>
<gene>
    <name evidence="9" type="ORF">TSPGSL018_4580</name>
</gene>
<keyword evidence="4" id="KW-0238">DNA-binding</keyword>
<feature type="region of interest" description="Disordered" evidence="7">
    <location>
        <begin position="112"/>
        <end position="149"/>
    </location>
</feature>
<keyword evidence="3" id="KW-0175">Coiled coil</keyword>
<accession>A0A061RHW5</accession>
<evidence type="ECO:0000256" key="5">
    <source>
        <dbReference type="ARBA" id="ARBA00023163"/>
    </source>
</evidence>
<name>A0A061RHW5_9CHLO</name>
<dbReference type="PANTHER" id="PTHR46373:SF2">
    <property type="entry name" value="RWP-RK DOMAIN-CONTAINING PROTEIN"/>
    <property type="match status" value="1"/>
</dbReference>
<evidence type="ECO:0000256" key="6">
    <source>
        <dbReference type="ARBA" id="ARBA00023242"/>
    </source>
</evidence>
<keyword evidence="2" id="KW-0805">Transcription regulation</keyword>
<feature type="compositionally biased region" description="Polar residues" evidence="7">
    <location>
        <begin position="113"/>
        <end position="126"/>
    </location>
</feature>
<feature type="domain" description="RWP-RK" evidence="8">
    <location>
        <begin position="1"/>
        <end position="82"/>
    </location>
</feature>
<evidence type="ECO:0000256" key="1">
    <source>
        <dbReference type="ARBA" id="ARBA00004049"/>
    </source>
</evidence>
<evidence type="ECO:0000256" key="7">
    <source>
        <dbReference type="SAM" id="MobiDB-lite"/>
    </source>
</evidence>
<dbReference type="InterPro" id="IPR003035">
    <property type="entry name" value="RWP-RK_dom"/>
</dbReference>
<organism evidence="9">
    <name type="scientific">Tetraselmis sp. GSL018</name>
    <dbReference type="NCBI Taxonomy" id="582737"/>
    <lineage>
        <taxon>Eukaryota</taxon>
        <taxon>Viridiplantae</taxon>
        <taxon>Chlorophyta</taxon>
        <taxon>core chlorophytes</taxon>
        <taxon>Chlorodendrophyceae</taxon>
        <taxon>Chlorodendrales</taxon>
        <taxon>Chlorodendraceae</taxon>
        <taxon>Tetraselmis</taxon>
    </lineage>
</organism>
<dbReference type="PROSITE" id="PS51519">
    <property type="entry name" value="RWP_RK"/>
    <property type="match status" value="1"/>
</dbReference>
<dbReference type="GO" id="GO:0003677">
    <property type="term" value="F:DNA binding"/>
    <property type="evidence" value="ECO:0007669"/>
    <property type="project" value="UniProtKB-KW"/>
</dbReference>
<dbReference type="EMBL" id="GBEZ01015964">
    <property type="protein sequence ID" value="JAC70245.1"/>
    <property type="molecule type" value="Transcribed_RNA"/>
</dbReference>
<feature type="compositionally biased region" description="Polar residues" evidence="7">
    <location>
        <begin position="134"/>
        <end position="149"/>
    </location>
</feature>
<sequence>MDKASGVPSTKRDKPTMKEVAACFHLPIELAAKKLGVGQTWLKLLCRANGVSRWPFRKIQSLHNSLDRSKKLQGLVEVAQVINKNLPQWLDIDGEVPQVNISHGLSGCPVNSCEENSGTNQTSITGASEHASDLENNNPKQDGQFGNSYVCSPTTSSAADLKIPKKRETRFDLGIRHLSEDGTISNSAAAAGDKRDETSQWERILHEAACSQSFPQRKALSSFEGAFRSFPQAQGQAQLFFSGAPFGFDLDTSFLRNPSAFPGMPIATAPFSPLFATAFAHPGAFGIPSGQVLQEMLTSLSKANHAQDQAISSGRNYD</sequence>
<reference evidence="9" key="1">
    <citation type="submission" date="2014-05" db="EMBL/GenBank/DDBJ databases">
        <title>The transcriptome of the halophilic microalga Tetraselmis sp. GSL018 isolated from the Great Salt Lake, Utah.</title>
        <authorList>
            <person name="Jinkerson R.E."/>
            <person name="D'Adamo S."/>
            <person name="Posewitz M.C."/>
        </authorList>
    </citation>
    <scope>NUCLEOTIDE SEQUENCE</scope>
    <source>
        <strain evidence="9">GSL018</strain>
    </source>
</reference>
<proteinExistence type="predicted"/>
<dbReference type="AlphaFoldDB" id="A0A061RHW5"/>
<protein>
    <recommendedName>
        <fullName evidence="8">RWP-RK domain-containing protein</fullName>
    </recommendedName>
</protein>
<evidence type="ECO:0000256" key="2">
    <source>
        <dbReference type="ARBA" id="ARBA00023015"/>
    </source>
</evidence>
<keyword evidence="6" id="KW-0539">Nucleus</keyword>
<dbReference type="InterPro" id="IPR044607">
    <property type="entry name" value="RKD-like"/>
</dbReference>
<comment type="function">
    <text evidence="1">Putative transcription factor.</text>
</comment>
<evidence type="ECO:0000313" key="9">
    <source>
        <dbReference type="EMBL" id="JAC70245.1"/>
    </source>
</evidence>
<dbReference type="GO" id="GO:0003700">
    <property type="term" value="F:DNA-binding transcription factor activity"/>
    <property type="evidence" value="ECO:0007669"/>
    <property type="project" value="InterPro"/>
</dbReference>